<protein>
    <recommendedName>
        <fullName evidence="3">MmyB-like transcription regulator ligand binding domain-containing protein</fullName>
    </recommendedName>
</protein>
<sequence length="91" mass="10562">MLAFLRWEAEEATDPRLLEEWQRYTFPMFADRVSSRLGESTCRIGKHQQWPAESRASAFIAQDATERRRVLLEADAEPQASRSLHGRRSAQ</sequence>
<organism evidence="1 2">
    <name type="scientific">Jatrophihabitans lederbergiae</name>
    <dbReference type="NCBI Taxonomy" id="3075547"/>
    <lineage>
        <taxon>Bacteria</taxon>
        <taxon>Bacillati</taxon>
        <taxon>Actinomycetota</taxon>
        <taxon>Actinomycetes</taxon>
        <taxon>Jatrophihabitantales</taxon>
        <taxon>Jatrophihabitantaceae</taxon>
        <taxon>Jatrophihabitans</taxon>
    </lineage>
</organism>
<keyword evidence="2" id="KW-1185">Reference proteome</keyword>
<accession>A0ABU2JCC4</accession>
<name>A0ABU2JCC4_9ACTN</name>
<reference evidence="2" key="1">
    <citation type="submission" date="2023-07" db="EMBL/GenBank/DDBJ databases">
        <title>30 novel species of actinomycetes from the DSMZ collection.</title>
        <authorList>
            <person name="Nouioui I."/>
        </authorList>
    </citation>
    <scope>NUCLEOTIDE SEQUENCE [LARGE SCALE GENOMIC DNA]</scope>
    <source>
        <strain evidence="2">DSM 44399</strain>
    </source>
</reference>
<comment type="caution">
    <text evidence="1">The sequence shown here is derived from an EMBL/GenBank/DDBJ whole genome shotgun (WGS) entry which is preliminary data.</text>
</comment>
<gene>
    <name evidence="1" type="ORF">RM423_13110</name>
</gene>
<evidence type="ECO:0000313" key="2">
    <source>
        <dbReference type="Proteomes" id="UP001183176"/>
    </source>
</evidence>
<dbReference type="EMBL" id="JAVREH010000016">
    <property type="protein sequence ID" value="MDT0262329.1"/>
    <property type="molecule type" value="Genomic_DNA"/>
</dbReference>
<dbReference type="Proteomes" id="UP001183176">
    <property type="component" value="Unassembled WGS sequence"/>
</dbReference>
<evidence type="ECO:0000313" key="1">
    <source>
        <dbReference type="EMBL" id="MDT0262329.1"/>
    </source>
</evidence>
<dbReference type="RefSeq" id="WP_311423479.1">
    <property type="nucleotide sequence ID" value="NZ_JAVREH010000016.1"/>
</dbReference>
<evidence type="ECO:0008006" key="3">
    <source>
        <dbReference type="Google" id="ProtNLM"/>
    </source>
</evidence>
<proteinExistence type="predicted"/>